<dbReference type="Proteomes" id="UP000694843">
    <property type="component" value="Unplaced"/>
</dbReference>
<name>A0A8B7PMR7_HYAAZ</name>
<evidence type="ECO:0000313" key="2">
    <source>
        <dbReference type="Proteomes" id="UP000694843"/>
    </source>
</evidence>
<evidence type="ECO:0000313" key="3">
    <source>
        <dbReference type="RefSeq" id="XP_018027285.1"/>
    </source>
</evidence>
<reference evidence="3" key="1">
    <citation type="submission" date="2025-08" db="UniProtKB">
        <authorList>
            <consortium name="RefSeq"/>
        </authorList>
    </citation>
    <scope>IDENTIFICATION</scope>
    <source>
        <tissue evidence="3">Whole organism</tissue>
    </source>
</reference>
<sequence length="271" mass="31089">MDNRNRRSIKRSIALLLFILSATSRANGESRIVFQSDSVLLADPEMFDIPLTLPVADDRVDDDKMKKSRPKGLPTSEKEKFLFPSEAKEVEERSERQPYVIGSRGDAMRNHLLSDTSDSVGEGLIIGYDRDPEGRYRVSGYGSNLRKKYNDLYYANSISGYQRGLRLNPMSTIEHKPYGYRGFGTLGDPYLDSMRYFGMRDGVYPHMMHEPGMLGGGHHRPFMSRLHGYGHRGFMYPHLMGNHLSHRYMPGYDRYAMGGGRFQHPMSYIKR</sequence>
<gene>
    <name evidence="3" type="primary">LOC108682599</name>
</gene>
<proteinExistence type="predicted"/>
<feature type="signal peptide" evidence="1">
    <location>
        <begin position="1"/>
        <end position="28"/>
    </location>
</feature>
<dbReference type="GeneID" id="108682599"/>
<dbReference type="AlphaFoldDB" id="A0A8B7PMR7"/>
<keyword evidence="1" id="KW-0732">Signal</keyword>
<dbReference type="RefSeq" id="XP_018027285.1">
    <property type="nucleotide sequence ID" value="XM_018171796.2"/>
</dbReference>
<keyword evidence="2" id="KW-1185">Reference proteome</keyword>
<accession>A0A8B7PMR7</accession>
<feature type="chain" id="PRO_5034875347" evidence="1">
    <location>
        <begin position="29"/>
        <end position="271"/>
    </location>
</feature>
<organism evidence="2 3">
    <name type="scientific">Hyalella azteca</name>
    <name type="common">Amphipod</name>
    <dbReference type="NCBI Taxonomy" id="294128"/>
    <lineage>
        <taxon>Eukaryota</taxon>
        <taxon>Metazoa</taxon>
        <taxon>Ecdysozoa</taxon>
        <taxon>Arthropoda</taxon>
        <taxon>Crustacea</taxon>
        <taxon>Multicrustacea</taxon>
        <taxon>Malacostraca</taxon>
        <taxon>Eumalacostraca</taxon>
        <taxon>Peracarida</taxon>
        <taxon>Amphipoda</taxon>
        <taxon>Senticaudata</taxon>
        <taxon>Talitrida</taxon>
        <taxon>Talitroidea</taxon>
        <taxon>Hyalellidae</taxon>
        <taxon>Hyalella</taxon>
    </lineage>
</organism>
<protein>
    <submittedName>
        <fullName evidence="3">Uncharacterized protein LOC108682599</fullName>
    </submittedName>
</protein>
<dbReference type="KEGG" id="hazt:108682599"/>
<evidence type="ECO:0000256" key="1">
    <source>
        <dbReference type="SAM" id="SignalP"/>
    </source>
</evidence>
<dbReference type="OrthoDB" id="10496595at2759"/>